<dbReference type="SUPFAM" id="SSF52833">
    <property type="entry name" value="Thioredoxin-like"/>
    <property type="match status" value="1"/>
</dbReference>
<evidence type="ECO:0000256" key="1">
    <source>
        <dbReference type="SAM" id="SignalP"/>
    </source>
</evidence>
<evidence type="ECO:0000313" key="2">
    <source>
        <dbReference type="EMBL" id="GAL01390.1"/>
    </source>
</evidence>
<organism evidence="2 3">
    <name type="scientific">Nonlabens ulvanivorans</name>
    <name type="common">Persicivirga ulvanivorans</name>
    <dbReference type="NCBI Taxonomy" id="906888"/>
    <lineage>
        <taxon>Bacteria</taxon>
        <taxon>Pseudomonadati</taxon>
        <taxon>Bacteroidota</taxon>
        <taxon>Flavobacteriia</taxon>
        <taxon>Flavobacteriales</taxon>
        <taxon>Flavobacteriaceae</taxon>
        <taxon>Nonlabens</taxon>
    </lineage>
</organism>
<dbReference type="InterPro" id="IPR036249">
    <property type="entry name" value="Thioredoxin-like_sf"/>
</dbReference>
<evidence type="ECO:0008006" key="4">
    <source>
        <dbReference type="Google" id="ProtNLM"/>
    </source>
</evidence>
<protein>
    <recommendedName>
        <fullName evidence="4">Thioredoxin-like fold domain-containing protein</fullName>
    </recommendedName>
</protein>
<accession>A0A090QE47</accession>
<sequence length="451" mass="53201">MRYLILLFTCFCFLIAQSQKKVPVNLTFEYTDTLTVNEFVWVGQPGLDYDGISLEAMENGYIPYKSFQYLNWLNHKVQLHLEEEDTFTIVLGQDFDEYSFYYAGEVGAIKNNYILDRVRLLQELETDASFQKSDRVQAKLLLEQKKDSMLSIAGSLGLTDSFIKDEKKYWKYYINYHHVFHDVLRNEDLDFSSLELSDFPEMDYDIQKDHFNYRDYLKLSLAYHYLKINSLQDYDSMKDIVKDIDSRILKFSLISIWADQIYKRNSRSEEYMQLVNRFSNSPSHYRSVKDIYNKRNRLTLGDPFPFPETTDFYDKPIELEKAKGKPAYILIYAPEDEYIDNNFLKWNQFYLQHRNEDARFITIGLGTDRVKAVFKDVFLNSQIAGSHLSTSPREARNILENLSIGYVPTVIKIDESGNIIDFNVNANLKKLNPFQSRPIILRWRSELGKSF</sequence>
<gene>
    <name evidence="2" type="ORF">JCM19314_834</name>
</gene>
<dbReference type="EMBL" id="BBMM01000010">
    <property type="protein sequence ID" value="GAL01390.1"/>
    <property type="molecule type" value="Genomic_DNA"/>
</dbReference>
<dbReference type="Proteomes" id="UP000029226">
    <property type="component" value="Unassembled WGS sequence"/>
</dbReference>
<comment type="caution">
    <text evidence="2">The sequence shown here is derived from an EMBL/GenBank/DDBJ whole genome shotgun (WGS) entry which is preliminary data.</text>
</comment>
<dbReference type="Gene3D" id="3.40.30.10">
    <property type="entry name" value="Glutaredoxin"/>
    <property type="match status" value="1"/>
</dbReference>
<keyword evidence="1" id="KW-0732">Signal</keyword>
<evidence type="ECO:0000313" key="3">
    <source>
        <dbReference type="Proteomes" id="UP000029226"/>
    </source>
</evidence>
<name>A0A090QE47_NONUL</name>
<feature type="chain" id="PRO_5001861714" description="Thioredoxin-like fold domain-containing protein" evidence="1">
    <location>
        <begin position="19"/>
        <end position="451"/>
    </location>
</feature>
<proteinExistence type="predicted"/>
<reference evidence="2 3" key="1">
    <citation type="journal article" date="2014" name="Genome Announc.">
        <title>Draft Genome Sequences of Marine Flavobacterium Nonlabens Strains NR17, NR24, NR27, NR32, NR33, and Ara13.</title>
        <authorList>
            <person name="Nakanishi M."/>
            <person name="Meirelles P."/>
            <person name="Suzuki R."/>
            <person name="Takatani N."/>
            <person name="Mino S."/>
            <person name="Suda W."/>
            <person name="Oshima K."/>
            <person name="Hattori M."/>
            <person name="Ohkuma M."/>
            <person name="Hosokawa M."/>
            <person name="Miyashita K."/>
            <person name="Thompson F.L."/>
            <person name="Niwa A."/>
            <person name="Sawabe T."/>
            <person name="Sawabe T."/>
        </authorList>
    </citation>
    <scope>NUCLEOTIDE SEQUENCE [LARGE SCALE GENOMIC DNA]</scope>
    <source>
        <strain evidence="3">JCM19314</strain>
    </source>
</reference>
<feature type="signal peptide" evidence="1">
    <location>
        <begin position="1"/>
        <end position="18"/>
    </location>
</feature>
<dbReference type="AlphaFoldDB" id="A0A090QE47"/>